<comment type="caution">
    <text evidence="5">The sequence shown here is derived from an EMBL/GenBank/DDBJ whole genome shotgun (WGS) entry which is preliminary data.</text>
</comment>
<feature type="compositionally biased region" description="Polar residues" evidence="4">
    <location>
        <begin position="18"/>
        <end position="27"/>
    </location>
</feature>
<gene>
    <name evidence="5" type="primary">g10074</name>
    <name evidence="5" type="ORF">VP750_LOCUS9066</name>
</gene>
<reference evidence="5 6" key="1">
    <citation type="submission" date="2024-06" db="EMBL/GenBank/DDBJ databases">
        <authorList>
            <person name="Kraege A."/>
            <person name="Thomma B."/>
        </authorList>
    </citation>
    <scope>NUCLEOTIDE SEQUENCE [LARGE SCALE GENOMIC DNA]</scope>
</reference>
<sequence length="196" mass="22126">MRGFASMPDAALQRDSQHYTGRVTQSGRGFASSSEPAQQSAAPAAESAQQPFIPPGRIHNAPAPPWTPTRELRKRNFLPRRMGHLMEVLDREAQEKAAEEKKFPDFEAGDLLELTLGVPENKGREAKVRGICMAKRRRGYRTSFTLLNHIPGGGPVERSFPLYSPTLQSIKVLGRRKVRRAKLYYLRNRKPSEYKV</sequence>
<dbReference type="PRINTS" id="PR00061">
    <property type="entry name" value="RIBOSOMALL19"/>
</dbReference>
<evidence type="ECO:0000256" key="4">
    <source>
        <dbReference type="SAM" id="MobiDB-lite"/>
    </source>
</evidence>
<keyword evidence="2" id="KW-0689">Ribosomal protein</keyword>
<dbReference type="SUPFAM" id="SSF50104">
    <property type="entry name" value="Translation proteins SH3-like domain"/>
    <property type="match status" value="1"/>
</dbReference>
<dbReference type="PANTHER" id="PTHR15680">
    <property type="entry name" value="RIBOSOMAL PROTEIN L19"/>
    <property type="match status" value="1"/>
</dbReference>
<evidence type="ECO:0000256" key="1">
    <source>
        <dbReference type="ARBA" id="ARBA00005781"/>
    </source>
</evidence>
<keyword evidence="3" id="KW-0687">Ribonucleoprotein</keyword>
<evidence type="ECO:0000256" key="2">
    <source>
        <dbReference type="ARBA" id="ARBA00022980"/>
    </source>
</evidence>
<accession>A0ABP1G758</accession>
<keyword evidence="6" id="KW-1185">Reference proteome</keyword>
<organism evidence="5 6">
    <name type="scientific">Coccomyxa viridis</name>
    <dbReference type="NCBI Taxonomy" id="1274662"/>
    <lineage>
        <taxon>Eukaryota</taxon>
        <taxon>Viridiplantae</taxon>
        <taxon>Chlorophyta</taxon>
        <taxon>core chlorophytes</taxon>
        <taxon>Trebouxiophyceae</taxon>
        <taxon>Trebouxiophyceae incertae sedis</taxon>
        <taxon>Coccomyxaceae</taxon>
        <taxon>Coccomyxa</taxon>
    </lineage>
</organism>
<evidence type="ECO:0000313" key="5">
    <source>
        <dbReference type="EMBL" id="CAL5227160.1"/>
    </source>
</evidence>
<evidence type="ECO:0000256" key="3">
    <source>
        <dbReference type="ARBA" id="ARBA00023274"/>
    </source>
</evidence>
<dbReference type="Gene3D" id="2.30.30.790">
    <property type="match status" value="1"/>
</dbReference>
<comment type="similarity">
    <text evidence="1">Belongs to the bacterial ribosomal protein bL19 family.</text>
</comment>
<feature type="compositionally biased region" description="Low complexity" evidence="4">
    <location>
        <begin position="31"/>
        <end position="51"/>
    </location>
</feature>
<dbReference type="EMBL" id="CAXHTA020000017">
    <property type="protein sequence ID" value="CAL5227160.1"/>
    <property type="molecule type" value="Genomic_DNA"/>
</dbReference>
<dbReference type="Pfam" id="PF01245">
    <property type="entry name" value="Ribosomal_L19"/>
    <property type="match status" value="1"/>
</dbReference>
<dbReference type="PANTHER" id="PTHR15680:SF9">
    <property type="entry name" value="LARGE RIBOSOMAL SUBUNIT PROTEIN BL19M"/>
    <property type="match status" value="1"/>
</dbReference>
<name>A0ABP1G758_9CHLO</name>
<dbReference type="Proteomes" id="UP001497392">
    <property type="component" value="Unassembled WGS sequence"/>
</dbReference>
<proteinExistence type="inferred from homology"/>
<dbReference type="InterPro" id="IPR008991">
    <property type="entry name" value="Translation_prot_SH3-like_sf"/>
</dbReference>
<dbReference type="InterPro" id="IPR001857">
    <property type="entry name" value="Ribosomal_bL19"/>
</dbReference>
<protein>
    <submittedName>
        <fullName evidence="5">G10074 protein</fullName>
    </submittedName>
</protein>
<feature type="region of interest" description="Disordered" evidence="4">
    <location>
        <begin position="1"/>
        <end position="72"/>
    </location>
</feature>
<evidence type="ECO:0000313" key="6">
    <source>
        <dbReference type="Proteomes" id="UP001497392"/>
    </source>
</evidence>
<dbReference type="InterPro" id="IPR038657">
    <property type="entry name" value="Ribosomal_bL19_sf"/>
</dbReference>